<comment type="caution">
    <text evidence="1">The sequence shown here is derived from an EMBL/GenBank/DDBJ whole genome shotgun (WGS) entry which is preliminary data.</text>
</comment>
<reference evidence="1" key="1">
    <citation type="journal article" date="2015" name="Nature">
        <title>Complex archaea that bridge the gap between prokaryotes and eukaryotes.</title>
        <authorList>
            <person name="Spang A."/>
            <person name="Saw J.H."/>
            <person name="Jorgensen S.L."/>
            <person name="Zaremba-Niedzwiedzka K."/>
            <person name="Martijn J."/>
            <person name="Lind A.E."/>
            <person name="van Eijk R."/>
            <person name="Schleper C."/>
            <person name="Guy L."/>
            <person name="Ettema T.J."/>
        </authorList>
    </citation>
    <scope>NUCLEOTIDE SEQUENCE</scope>
</reference>
<dbReference type="EMBL" id="LAZR01006858">
    <property type="protein sequence ID" value="KKM89190.1"/>
    <property type="molecule type" value="Genomic_DNA"/>
</dbReference>
<organism evidence="1">
    <name type="scientific">marine sediment metagenome</name>
    <dbReference type="NCBI Taxonomy" id="412755"/>
    <lineage>
        <taxon>unclassified sequences</taxon>
        <taxon>metagenomes</taxon>
        <taxon>ecological metagenomes</taxon>
    </lineage>
</organism>
<dbReference type="AlphaFoldDB" id="A0A0F9NK52"/>
<proteinExistence type="predicted"/>
<gene>
    <name evidence="1" type="ORF">LCGC14_1251280</name>
</gene>
<sequence length="116" mass="12999">MSDIKNGNVFLVNVDGYGEPPRIFSTFNKAEGELLGHLRLDASRGNTHGFLQSIICIQIDTSLKKTTLYHGSIKIDGHEIILKISRDPKNECNCKAEWSEKLLSNLDYALLIKPRA</sequence>
<accession>A0A0F9NK52</accession>
<protein>
    <submittedName>
        <fullName evidence="1">Uncharacterized protein</fullName>
    </submittedName>
</protein>
<evidence type="ECO:0000313" key="1">
    <source>
        <dbReference type="EMBL" id="KKM89190.1"/>
    </source>
</evidence>
<name>A0A0F9NK52_9ZZZZ</name>